<evidence type="ECO:0008006" key="11">
    <source>
        <dbReference type="Google" id="ProtNLM"/>
    </source>
</evidence>
<dbReference type="Pfam" id="PF04542">
    <property type="entry name" value="Sigma70_r2"/>
    <property type="match status" value="1"/>
</dbReference>
<dbReference type="PANTHER" id="PTHR43133">
    <property type="entry name" value="RNA POLYMERASE ECF-TYPE SIGMA FACTO"/>
    <property type="match status" value="1"/>
</dbReference>
<evidence type="ECO:0000256" key="4">
    <source>
        <dbReference type="ARBA" id="ARBA00023125"/>
    </source>
</evidence>
<dbReference type="InterPro" id="IPR039425">
    <property type="entry name" value="RNA_pol_sigma-70-like"/>
</dbReference>
<dbReference type="Gene3D" id="1.10.10.10">
    <property type="entry name" value="Winged helix-like DNA-binding domain superfamily/Winged helix DNA-binding domain"/>
    <property type="match status" value="1"/>
</dbReference>
<dbReference type="InterPro" id="IPR013325">
    <property type="entry name" value="RNA_pol_sigma_r2"/>
</dbReference>
<dbReference type="InterPro" id="IPR013249">
    <property type="entry name" value="RNA_pol_sigma70_r4_t2"/>
</dbReference>
<dbReference type="Pfam" id="PF08281">
    <property type="entry name" value="Sigma70_r4_2"/>
    <property type="match status" value="1"/>
</dbReference>
<evidence type="ECO:0000313" key="9">
    <source>
        <dbReference type="EMBL" id="OGF41467.1"/>
    </source>
</evidence>
<dbReference type="GO" id="GO:0016987">
    <property type="term" value="F:sigma factor activity"/>
    <property type="evidence" value="ECO:0007669"/>
    <property type="project" value="UniProtKB-KW"/>
</dbReference>
<protein>
    <recommendedName>
        <fullName evidence="11">RNA polymerase sigma factor</fullName>
    </recommendedName>
</protein>
<evidence type="ECO:0000259" key="8">
    <source>
        <dbReference type="Pfam" id="PF08281"/>
    </source>
</evidence>
<dbReference type="SUPFAM" id="SSF88659">
    <property type="entry name" value="Sigma3 and sigma4 domains of RNA polymerase sigma factors"/>
    <property type="match status" value="1"/>
</dbReference>
<dbReference type="Gene3D" id="1.10.1740.10">
    <property type="match status" value="1"/>
</dbReference>
<name>A0A1F5TRP2_9BACT</name>
<organism evidence="9 10">
    <name type="scientific">Candidatus Falkowbacteria bacterium RIFOXYD2_FULL_34_120</name>
    <dbReference type="NCBI Taxonomy" id="1798007"/>
    <lineage>
        <taxon>Bacteria</taxon>
        <taxon>Candidatus Falkowiibacteriota</taxon>
    </lineage>
</organism>
<gene>
    <name evidence="9" type="ORF">A2531_02130</name>
</gene>
<feature type="domain" description="RNA polymerase sigma-70 region 2" evidence="7">
    <location>
        <begin position="26"/>
        <end position="94"/>
    </location>
</feature>
<comment type="similarity">
    <text evidence="1">Belongs to the sigma-70 factor family. ECF subfamily.</text>
</comment>
<dbReference type="InterPro" id="IPR007627">
    <property type="entry name" value="RNA_pol_sigma70_r2"/>
</dbReference>
<keyword evidence="6" id="KW-0175">Coiled coil</keyword>
<keyword evidence="3" id="KW-0731">Sigma factor</keyword>
<evidence type="ECO:0000313" key="10">
    <source>
        <dbReference type="Proteomes" id="UP000177579"/>
    </source>
</evidence>
<dbReference type="NCBIfam" id="TIGR02937">
    <property type="entry name" value="sigma70-ECF"/>
    <property type="match status" value="1"/>
</dbReference>
<keyword evidence="5" id="KW-0804">Transcription</keyword>
<dbReference type="PANTHER" id="PTHR43133:SF8">
    <property type="entry name" value="RNA POLYMERASE SIGMA FACTOR HI_1459-RELATED"/>
    <property type="match status" value="1"/>
</dbReference>
<keyword evidence="4" id="KW-0238">DNA-binding</keyword>
<evidence type="ECO:0000256" key="1">
    <source>
        <dbReference type="ARBA" id="ARBA00010641"/>
    </source>
</evidence>
<dbReference type="GO" id="GO:0003677">
    <property type="term" value="F:DNA binding"/>
    <property type="evidence" value="ECO:0007669"/>
    <property type="project" value="UniProtKB-KW"/>
</dbReference>
<reference evidence="9 10" key="1">
    <citation type="journal article" date="2016" name="Nat. Commun.">
        <title>Thousands of microbial genomes shed light on interconnected biogeochemical processes in an aquifer system.</title>
        <authorList>
            <person name="Anantharaman K."/>
            <person name="Brown C.T."/>
            <person name="Hug L.A."/>
            <person name="Sharon I."/>
            <person name="Castelle C.J."/>
            <person name="Probst A.J."/>
            <person name="Thomas B.C."/>
            <person name="Singh A."/>
            <person name="Wilkins M.J."/>
            <person name="Karaoz U."/>
            <person name="Brodie E.L."/>
            <person name="Williams K.H."/>
            <person name="Hubbard S.S."/>
            <person name="Banfield J.F."/>
        </authorList>
    </citation>
    <scope>NUCLEOTIDE SEQUENCE [LARGE SCALE GENOMIC DNA]</scope>
</reference>
<evidence type="ECO:0000256" key="3">
    <source>
        <dbReference type="ARBA" id="ARBA00023082"/>
    </source>
</evidence>
<dbReference type="SUPFAM" id="SSF88946">
    <property type="entry name" value="Sigma2 domain of RNA polymerase sigma factors"/>
    <property type="match status" value="1"/>
</dbReference>
<dbReference type="GO" id="GO:0006352">
    <property type="term" value="P:DNA-templated transcription initiation"/>
    <property type="evidence" value="ECO:0007669"/>
    <property type="project" value="InterPro"/>
</dbReference>
<comment type="caution">
    <text evidence="9">The sequence shown here is derived from an EMBL/GenBank/DDBJ whole genome shotgun (WGS) entry which is preliminary data.</text>
</comment>
<sequence>MSSKINDKTLYFRMKQKDKEAFISAYDSYLNDIYRFIYFKVGNREEAEDLTSSVFLKTWNYIQDNNLKSYKTLKALLYRIARNAVIDHYRQKSKRQDISYDAELGFDVEDEKQDNLQKMEMIDSYQEIEEHMKELKDEYREIIVLKYINELSISEIAEVLDKKKGNVRVLIHRAETALKEIVKKNN</sequence>
<evidence type="ECO:0000256" key="5">
    <source>
        <dbReference type="ARBA" id="ARBA00023163"/>
    </source>
</evidence>
<accession>A0A1F5TRP2</accession>
<dbReference type="AlphaFoldDB" id="A0A1F5TRP2"/>
<dbReference type="EMBL" id="MFGO01000008">
    <property type="protein sequence ID" value="OGF41467.1"/>
    <property type="molecule type" value="Genomic_DNA"/>
</dbReference>
<dbReference type="InterPro" id="IPR013324">
    <property type="entry name" value="RNA_pol_sigma_r3/r4-like"/>
</dbReference>
<dbReference type="InterPro" id="IPR014284">
    <property type="entry name" value="RNA_pol_sigma-70_dom"/>
</dbReference>
<feature type="coiled-coil region" evidence="6">
    <location>
        <begin position="118"/>
        <end position="145"/>
    </location>
</feature>
<dbReference type="Proteomes" id="UP000177579">
    <property type="component" value="Unassembled WGS sequence"/>
</dbReference>
<evidence type="ECO:0000256" key="6">
    <source>
        <dbReference type="SAM" id="Coils"/>
    </source>
</evidence>
<dbReference type="CDD" id="cd06171">
    <property type="entry name" value="Sigma70_r4"/>
    <property type="match status" value="1"/>
</dbReference>
<evidence type="ECO:0000259" key="7">
    <source>
        <dbReference type="Pfam" id="PF04542"/>
    </source>
</evidence>
<evidence type="ECO:0000256" key="2">
    <source>
        <dbReference type="ARBA" id="ARBA00023015"/>
    </source>
</evidence>
<dbReference type="InterPro" id="IPR036388">
    <property type="entry name" value="WH-like_DNA-bd_sf"/>
</dbReference>
<keyword evidence="2" id="KW-0805">Transcription regulation</keyword>
<proteinExistence type="inferred from homology"/>
<feature type="domain" description="RNA polymerase sigma factor 70 region 4 type 2" evidence="8">
    <location>
        <begin position="126"/>
        <end position="178"/>
    </location>
</feature>